<dbReference type="OrthoDB" id="7561430at2"/>
<protein>
    <submittedName>
        <fullName evidence="1">Uncharacterized protein</fullName>
    </submittedName>
</protein>
<sequence>MNYGELKADFLGLLKRRDLTDAQADNFIRKAVNRVQRVLRIPPMEKSIAVIYDGEQFADGQLPIPADYLRLISLSATPPGGSERELAQSDLQTVLDLRIRTGRPTNFVRRGGYWSLAPIPEAGTKFRIDYYDEFPALTAGADNYLTNGAADMVTSAALVFACSHFNDKRKLDFEADFQTVKLEIEDQAAQDALINASVAAAYQFPED</sequence>
<evidence type="ECO:0000313" key="2">
    <source>
        <dbReference type="Proteomes" id="UP000001402"/>
    </source>
</evidence>
<evidence type="ECO:0000313" key="1">
    <source>
        <dbReference type="EMBL" id="ADU44538.1"/>
    </source>
</evidence>
<dbReference type="InterPro" id="IPR056209">
    <property type="entry name" value="SU10_adaptor"/>
</dbReference>
<reference evidence="1" key="1">
    <citation type="submission" date="2010-12" db="EMBL/GenBank/DDBJ databases">
        <title>Complete sequence of Rhodopseudomonas palustris DX-1.</title>
        <authorList>
            <consortium name="US DOE Joint Genome Institute"/>
            <person name="Lucas S."/>
            <person name="Copeland A."/>
            <person name="Lapidus A."/>
            <person name="Cheng J.-F."/>
            <person name="Goodwin L."/>
            <person name="Pitluck S."/>
            <person name="Misra M."/>
            <person name="Chertkov O."/>
            <person name="Detter J.C."/>
            <person name="Han C."/>
            <person name="Tapia R."/>
            <person name="Land M."/>
            <person name="Hauser L."/>
            <person name="Kyrpides N."/>
            <person name="Ivanova N."/>
            <person name="Ovchinnikova G."/>
            <person name="Logan B."/>
            <person name="Oda Y."/>
            <person name="Harwood C."/>
            <person name="Woyke T."/>
        </authorList>
    </citation>
    <scope>NUCLEOTIDE SEQUENCE [LARGE SCALE GENOMIC DNA]</scope>
    <source>
        <strain evidence="1">DX-1</strain>
    </source>
</reference>
<dbReference type="Proteomes" id="UP000001402">
    <property type="component" value="Chromosome"/>
</dbReference>
<dbReference type="Pfam" id="PF24175">
    <property type="entry name" value="SU10_adaptor"/>
    <property type="match status" value="1"/>
</dbReference>
<dbReference type="KEGG" id="rpx:Rpdx1_2957"/>
<dbReference type="AlphaFoldDB" id="E6VL43"/>
<dbReference type="EMBL" id="CP002418">
    <property type="protein sequence ID" value="ADU44538.1"/>
    <property type="molecule type" value="Genomic_DNA"/>
</dbReference>
<gene>
    <name evidence="1" type="ordered locus">Rpdx1_2957</name>
</gene>
<dbReference type="STRING" id="652103.Rpdx1_2957"/>
<accession>E6VL43</accession>
<proteinExistence type="predicted"/>
<name>E6VL43_RHOPX</name>
<dbReference type="BioCyc" id="RPAL652103:RPDX1_RS14570-MONOMER"/>
<organism evidence="1 2">
    <name type="scientific">Rhodopseudomonas palustris (strain DX-1)</name>
    <dbReference type="NCBI Taxonomy" id="652103"/>
    <lineage>
        <taxon>Bacteria</taxon>
        <taxon>Pseudomonadati</taxon>
        <taxon>Pseudomonadota</taxon>
        <taxon>Alphaproteobacteria</taxon>
        <taxon>Hyphomicrobiales</taxon>
        <taxon>Nitrobacteraceae</taxon>
        <taxon>Rhodopseudomonas</taxon>
    </lineage>
</organism>
<dbReference type="HOGENOM" id="CLU_1325499_0_0_5"/>
<dbReference type="eggNOG" id="ENOG5033HT7">
    <property type="taxonomic scope" value="Bacteria"/>
</dbReference>